<gene>
    <name evidence="7" type="ORF">UFOPK1506_00153</name>
</gene>
<dbReference type="GO" id="GO:0015086">
    <property type="term" value="F:cadmium ion transmembrane transporter activity"/>
    <property type="evidence" value="ECO:0007669"/>
    <property type="project" value="TreeGrafter"/>
</dbReference>
<dbReference type="PANTHER" id="PTHR11706:SF33">
    <property type="entry name" value="NATURAL RESISTANCE-ASSOCIATED MACROPHAGE PROTEIN 2"/>
    <property type="match status" value="1"/>
</dbReference>
<feature type="transmembrane region" description="Helical" evidence="6">
    <location>
        <begin position="136"/>
        <end position="155"/>
    </location>
</feature>
<organism evidence="7">
    <name type="scientific">freshwater metagenome</name>
    <dbReference type="NCBI Taxonomy" id="449393"/>
    <lineage>
        <taxon>unclassified sequences</taxon>
        <taxon>metagenomes</taxon>
        <taxon>ecological metagenomes</taxon>
    </lineage>
</organism>
<dbReference type="EMBL" id="CAEZSV010000015">
    <property type="protein sequence ID" value="CAB4546582.1"/>
    <property type="molecule type" value="Genomic_DNA"/>
</dbReference>
<comment type="subcellular location">
    <subcellularLocation>
        <location evidence="1">Membrane</location>
        <topology evidence="1">Multi-pass membrane protein</topology>
    </subcellularLocation>
</comment>
<proteinExistence type="predicted"/>
<keyword evidence="5 6" id="KW-0472">Membrane</keyword>
<evidence type="ECO:0000256" key="1">
    <source>
        <dbReference type="ARBA" id="ARBA00004141"/>
    </source>
</evidence>
<accession>A0A6J6C5M2</accession>
<feature type="transmembrane region" description="Helical" evidence="6">
    <location>
        <begin position="108"/>
        <end position="129"/>
    </location>
</feature>
<protein>
    <submittedName>
        <fullName evidence="7">Unannotated protein</fullName>
    </submittedName>
</protein>
<name>A0A6J6C5M2_9ZZZZ</name>
<sequence length="412" mass="44603">MRFLGPGLITGAADDDPSGIATYSQAGAAYGFGQLWTIIMCLPLMIAVQEACARIGSATSQGLVKVTSRVYSKRVLFFVVALVVIANVINIGADFAAVGAAINLLIPLPIWLLSTLFMLIVLGLEIFIGYHTYAKFLKILSLSLISYVAVALIVTNNWIEVFKATFIPQLEWSSAYWYVIVAVLGTTISPYMFFWQTAEEVEETHYAQEHNRAQRSIKEIRQDTSIGMSISQIGSWFMIITAAVVLHENGVVNIGTAADAARALEPLVAGFPHAGTIAKFLFAMGIIGMGLLGIPVLAGSVAYAVSDAFNWREGLNYKLKEAKQFYGVIIFSTVAGWVITLVGIDPIKSLVFAAVINGLVAVPLIFLIARISRNKDVMGELVGKKLSQTMLTIAFVVMLLCALMLIGTTIFT</sequence>
<dbReference type="PANTHER" id="PTHR11706">
    <property type="entry name" value="SOLUTE CARRIER PROTEIN FAMILY 11 MEMBER"/>
    <property type="match status" value="1"/>
</dbReference>
<evidence type="ECO:0000256" key="6">
    <source>
        <dbReference type="SAM" id="Phobius"/>
    </source>
</evidence>
<evidence type="ECO:0000256" key="4">
    <source>
        <dbReference type="ARBA" id="ARBA00022989"/>
    </source>
</evidence>
<feature type="transmembrane region" description="Helical" evidence="6">
    <location>
        <begin position="225"/>
        <end position="246"/>
    </location>
</feature>
<evidence type="ECO:0000313" key="7">
    <source>
        <dbReference type="EMBL" id="CAB4546582.1"/>
    </source>
</evidence>
<feature type="transmembrane region" description="Helical" evidence="6">
    <location>
        <begin position="175"/>
        <end position="194"/>
    </location>
</feature>
<feature type="transmembrane region" description="Helical" evidence="6">
    <location>
        <begin position="75"/>
        <end position="102"/>
    </location>
</feature>
<evidence type="ECO:0000256" key="3">
    <source>
        <dbReference type="ARBA" id="ARBA00022692"/>
    </source>
</evidence>
<evidence type="ECO:0000256" key="5">
    <source>
        <dbReference type="ARBA" id="ARBA00023136"/>
    </source>
</evidence>
<dbReference type="Pfam" id="PF01566">
    <property type="entry name" value="Nramp"/>
    <property type="match status" value="1"/>
</dbReference>
<reference evidence="7" key="1">
    <citation type="submission" date="2020-05" db="EMBL/GenBank/DDBJ databases">
        <authorList>
            <person name="Chiriac C."/>
            <person name="Salcher M."/>
            <person name="Ghai R."/>
            <person name="Kavagutti S V."/>
        </authorList>
    </citation>
    <scope>NUCLEOTIDE SEQUENCE</scope>
</reference>
<dbReference type="GO" id="GO:0005886">
    <property type="term" value="C:plasma membrane"/>
    <property type="evidence" value="ECO:0007669"/>
    <property type="project" value="TreeGrafter"/>
</dbReference>
<feature type="transmembrane region" description="Helical" evidence="6">
    <location>
        <begin position="280"/>
        <end position="305"/>
    </location>
</feature>
<feature type="transmembrane region" description="Helical" evidence="6">
    <location>
        <begin position="390"/>
        <end position="411"/>
    </location>
</feature>
<feature type="transmembrane region" description="Helical" evidence="6">
    <location>
        <begin position="350"/>
        <end position="369"/>
    </location>
</feature>
<keyword evidence="2" id="KW-0813">Transport</keyword>
<keyword evidence="3 6" id="KW-0812">Transmembrane</keyword>
<dbReference type="InterPro" id="IPR001046">
    <property type="entry name" value="NRAMP_fam"/>
</dbReference>
<dbReference type="AlphaFoldDB" id="A0A6J6C5M2"/>
<dbReference type="GO" id="GO:0005384">
    <property type="term" value="F:manganese ion transmembrane transporter activity"/>
    <property type="evidence" value="ECO:0007669"/>
    <property type="project" value="TreeGrafter"/>
</dbReference>
<evidence type="ECO:0000256" key="2">
    <source>
        <dbReference type="ARBA" id="ARBA00022448"/>
    </source>
</evidence>
<keyword evidence="4 6" id="KW-1133">Transmembrane helix</keyword>
<feature type="transmembrane region" description="Helical" evidence="6">
    <location>
        <begin position="325"/>
        <end position="344"/>
    </location>
</feature>
<dbReference type="GO" id="GO:0034755">
    <property type="term" value="P:iron ion transmembrane transport"/>
    <property type="evidence" value="ECO:0007669"/>
    <property type="project" value="TreeGrafter"/>
</dbReference>